<evidence type="ECO:0000256" key="1">
    <source>
        <dbReference type="ARBA" id="ARBA00004202"/>
    </source>
</evidence>
<dbReference type="InterPro" id="IPR017871">
    <property type="entry name" value="ABC_transporter-like_CS"/>
</dbReference>
<dbReference type="InterPro" id="IPR003439">
    <property type="entry name" value="ABC_transporter-like_ATP-bd"/>
</dbReference>
<name>A0A3S1CS08_9MICO</name>
<keyword evidence="7" id="KW-0472">Membrane</keyword>
<dbReference type="InterPro" id="IPR027417">
    <property type="entry name" value="P-loop_NTPase"/>
</dbReference>
<comment type="subcellular location">
    <subcellularLocation>
        <location evidence="1">Cell membrane</location>
        <topology evidence="1">Peripheral membrane protein</topology>
    </subcellularLocation>
</comment>
<organism evidence="9 10">
    <name type="scientific">Labedella endophytica</name>
    <dbReference type="NCBI Taxonomy" id="1523160"/>
    <lineage>
        <taxon>Bacteria</taxon>
        <taxon>Bacillati</taxon>
        <taxon>Actinomycetota</taxon>
        <taxon>Actinomycetes</taxon>
        <taxon>Micrococcales</taxon>
        <taxon>Microbacteriaceae</taxon>
        <taxon>Labedella</taxon>
    </lineage>
</organism>
<dbReference type="PANTHER" id="PTHR43297">
    <property type="entry name" value="OLIGOPEPTIDE TRANSPORT ATP-BINDING PROTEIN APPD"/>
    <property type="match status" value="1"/>
</dbReference>
<accession>A0A3S1CS08</accession>
<proteinExistence type="inferred from homology"/>
<dbReference type="Gene3D" id="3.40.50.300">
    <property type="entry name" value="P-loop containing nucleotide triphosphate hydrolases"/>
    <property type="match status" value="1"/>
</dbReference>
<dbReference type="PROSITE" id="PS00211">
    <property type="entry name" value="ABC_TRANSPORTER_1"/>
    <property type="match status" value="1"/>
</dbReference>
<dbReference type="InterPro" id="IPR003593">
    <property type="entry name" value="AAA+_ATPase"/>
</dbReference>
<evidence type="ECO:0000313" key="10">
    <source>
        <dbReference type="Proteomes" id="UP000274909"/>
    </source>
</evidence>
<evidence type="ECO:0000313" key="9">
    <source>
        <dbReference type="EMBL" id="RUR00958.1"/>
    </source>
</evidence>
<keyword evidence="5" id="KW-0547">Nucleotide-binding</keyword>
<evidence type="ECO:0000256" key="3">
    <source>
        <dbReference type="ARBA" id="ARBA00022448"/>
    </source>
</evidence>
<keyword evidence="4" id="KW-1003">Cell membrane</keyword>
<dbReference type="EMBL" id="RZGZ01000002">
    <property type="protein sequence ID" value="RUR00958.1"/>
    <property type="molecule type" value="Genomic_DNA"/>
</dbReference>
<dbReference type="OrthoDB" id="8481147at2"/>
<dbReference type="GO" id="GO:0016887">
    <property type="term" value="F:ATP hydrolysis activity"/>
    <property type="evidence" value="ECO:0007669"/>
    <property type="project" value="InterPro"/>
</dbReference>
<evidence type="ECO:0000259" key="8">
    <source>
        <dbReference type="PROSITE" id="PS50893"/>
    </source>
</evidence>
<protein>
    <submittedName>
        <fullName evidence="9">ABC transporter ATP-binding protein</fullName>
    </submittedName>
</protein>
<dbReference type="GO" id="GO:0005886">
    <property type="term" value="C:plasma membrane"/>
    <property type="evidence" value="ECO:0007669"/>
    <property type="project" value="UniProtKB-SubCell"/>
</dbReference>
<keyword evidence="10" id="KW-1185">Reference proteome</keyword>
<evidence type="ECO:0000256" key="2">
    <source>
        <dbReference type="ARBA" id="ARBA00005417"/>
    </source>
</evidence>
<reference evidence="9 10" key="1">
    <citation type="submission" date="2018-12" db="EMBL/GenBank/DDBJ databases">
        <authorList>
            <person name="Li F."/>
        </authorList>
    </citation>
    <scope>NUCLEOTIDE SEQUENCE [LARGE SCALE GENOMIC DNA]</scope>
    <source>
        <strain evidence="9 10">EGI 6500705</strain>
    </source>
</reference>
<dbReference type="SUPFAM" id="SSF52540">
    <property type="entry name" value="P-loop containing nucleoside triphosphate hydrolases"/>
    <property type="match status" value="1"/>
</dbReference>
<dbReference type="GO" id="GO:0005524">
    <property type="term" value="F:ATP binding"/>
    <property type="evidence" value="ECO:0007669"/>
    <property type="project" value="UniProtKB-KW"/>
</dbReference>
<evidence type="ECO:0000256" key="4">
    <source>
        <dbReference type="ARBA" id="ARBA00022475"/>
    </source>
</evidence>
<dbReference type="PANTHER" id="PTHR43297:SF2">
    <property type="entry name" value="DIPEPTIDE TRANSPORT ATP-BINDING PROTEIN DPPD"/>
    <property type="match status" value="1"/>
</dbReference>
<evidence type="ECO:0000256" key="7">
    <source>
        <dbReference type="ARBA" id="ARBA00023136"/>
    </source>
</evidence>
<dbReference type="SMART" id="SM00382">
    <property type="entry name" value="AAA"/>
    <property type="match status" value="1"/>
</dbReference>
<feature type="domain" description="ABC transporter" evidence="8">
    <location>
        <begin position="5"/>
        <end position="258"/>
    </location>
</feature>
<keyword evidence="6 9" id="KW-0067">ATP-binding</keyword>
<dbReference type="Pfam" id="PF00005">
    <property type="entry name" value="ABC_tran"/>
    <property type="match status" value="1"/>
</dbReference>
<dbReference type="InterPro" id="IPR050388">
    <property type="entry name" value="ABC_Ni/Peptide_Import"/>
</dbReference>
<dbReference type="AlphaFoldDB" id="A0A3S1CS08"/>
<evidence type="ECO:0000256" key="5">
    <source>
        <dbReference type="ARBA" id="ARBA00022741"/>
    </source>
</evidence>
<dbReference type="Proteomes" id="UP000274909">
    <property type="component" value="Unassembled WGS sequence"/>
</dbReference>
<dbReference type="RefSeq" id="WP_127047944.1">
    <property type="nucleotide sequence ID" value="NZ_RZGZ01000002.1"/>
</dbReference>
<sequence>MSAMLEIENLSVHLDGPDGRRLVDDVSFDLADGQRLGVIGESGSGKSLTALAVLGLLGHPLSASGSIRLSLGDGDTVDTVSAPGRRLDGVRGRTVGAVFQEPLASLDPLMRIGAQLAWPLRRHRGFRADALRRAVLDALAEVQLPEPERIARSLIHEVSGGQRQRVAIALALAAEPRLLIADEPTTALDVTVQAGVLELLQAAVENRGMSLVFISHDLPVVAGIADRVVVMRGGRVVEIGDTRRILTAPREEYTRTLVGASRALDDLLPARPAGSDGPTSGGTE</sequence>
<comment type="similarity">
    <text evidence="2">Belongs to the ABC transporter superfamily.</text>
</comment>
<gene>
    <name evidence="9" type="ORF">ELQ94_05300</name>
</gene>
<evidence type="ECO:0000256" key="6">
    <source>
        <dbReference type="ARBA" id="ARBA00022840"/>
    </source>
</evidence>
<keyword evidence="3" id="KW-0813">Transport</keyword>
<comment type="caution">
    <text evidence="9">The sequence shown here is derived from an EMBL/GenBank/DDBJ whole genome shotgun (WGS) entry which is preliminary data.</text>
</comment>
<dbReference type="PROSITE" id="PS50893">
    <property type="entry name" value="ABC_TRANSPORTER_2"/>
    <property type="match status" value="1"/>
</dbReference>
<dbReference type="CDD" id="cd03257">
    <property type="entry name" value="ABC_NikE_OppD_transporters"/>
    <property type="match status" value="1"/>
</dbReference>